<dbReference type="Proteomes" id="UP000886520">
    <property type="component" value="Chromosome 22"/>
</dbReference>
<comment type="caution">
    <text evidence="1">The sequence shown here is derived from an EMBL/GenBank/DDBJ whole genome shotgun (WGS) entry which is preliminary data.</text>
</comment>
<organism evidence="1 2">
    <name type="scientific">Adiantum capillus-veneris</name>
    <name type="common">Maidenhair fern</name>
    <dbReference type="NCBI Taxonomy" id="13818"/>
    <lineage>
        <taxon>Eukaryota</taxon>
        <taxon>Viridiplantae</taxon>
        <taxon>Streptophyta</taxon>
        <taxon>Embryophyta</taxon>
        <taxon>Tracheophyta</taxon>
        <taxon>Polypodiopsida</taxon>
        <taxon>Polypodiidae</taxon>
        <taxon>Polypodiales</taxon>
        <taxon>Pteridineae</taxon>
        <taxon>Pteridaceae</taxon>
        <taxon>Vittarioideae</taxon>
        <taxon>Adiantum</taxon>
    </lineage>
</organism>
<name>A0A9D4U6E6_ADICA</name>
<protein>
    <submittedName>
        <fullName evidence="1">Uncharacterized protein</fullName>
    </submittedName>
</protein>
<sequence length="146" mass="16671">MSYRPFRAPYKRFFLLRAVKSQAAIVVGYVFTFLNIRGALNWAPSPNKCGRQLRHLIKTSQLAAHIQRIEKDEKGGSSASGEPWFTEAAEEVSSSMHESCNHTKWIFERWLGMHDHVAIEMPLENCILLATFMQIIVILSSKLHKA</sequence>
<keyword evidence="2" id="KW-1185">Reference proteome</keyword>
<evidence type="ECO:0000313" key="1">
    <source>
        <dbReference type="EMBL" id="KAI5061848.1"/>
    </source>
</evidence>
<dbReference type="EMBL" id="JABFUD020000022">
    <property type="protein sequence ID" value="KAI5061848.1"/>
    <property type="molecule type" value="Genomic_DNA"/>
</dbReference>
<gene>
    <name evidence="1" type="ORF">GOP47_0022387</name>
</gene>
<reference evidence="1" key="1">
    <citation type="submission" date="2021-01" db="EMBL/GenBank/DDBJ databases">
        <title>Adiantum capillus-veneris genome.</title>
        <authorList>
            <person name="Fang Y."/>
            <person name="Liao Q."/>
        </authorList>
    </citation>
    <scope>NUCLEOTIDE SEQUENCE</scope>
    <source>
        <strain evidence="1">H3</strain>
        <tissue evidence="1">Leaf</tissue>
    </source>
</reference>
<accession>A0A9D4U6E6</accession>
<dbReference type="AlphaFoldDB" id="A0A9D4U6E6"/>
<evidence type="ECO:0000313" key="2">
    <source>
        <dbReference type="Proteomes" id="UP000886520"/>
    </source>
</evidence>
<proteinExistence type="predicted"/>